<dbReference type="PANTHER" id="PTHR42695">
    <property type="entry name" value="GLUTAMINE AMIDOTRANSFERASE YLR126C-RELATED"/>
    <property type="match status" value="1"/>
</dbReference>
<dbReference type="InterPro" id="IPR044992">
    <property type="entry name" value="ChyE-like"/>
</dbReference>
<gene>
    <name evidence="2" type="ORF">EXE58_15290</name>
</gene>
<feature type="domain" description="Glutamine amidotransferase" evidence="1">
    <location>
        <begin position="22"/>
        <end position="181"/>
    </location>
</feature>
<dbReference type="AlphaFoldDB" id="A0A4P7IH51"/>
<protein>
    <submittedName>
        <fullName evidence="2">Type 1 glutamine amidotransferase</fullName>
    </submittedName>
</protein>
<dbReference type="PANTHER" id="PTHR42695:SF5">
    <property type="entry name" value="GLUTAMINE AMIDOTRANSFERASE YLR126C-RELATED"/>
    <property type="match status" value="1"/>
</dbReference>
<dbReference type="GO" id="GO:0016740">
    <property type="term" value="F:transferase activity"/>
    <property type="evidence" value="ECO:0007669"/>
    <property type="project" value="UniProtKB-KW"/>
</dbReference>
<dbReference type="CDD" id="cd01741">
    <property type="entry name" value="GATase1_1"/>
    <property type="match status" value="1"/>
</dbReference>
<dbReference type="Pfam" id="PF00117">
    <property type="entry name" value="GATase"/>
    <property type="match status" value="1"/>
</dbReference>
<organism evidence="2 3">
    <name type="scientific">Nocardioides seonyuensis</name>
    <dbReference type="NCBI Taxonomy" id="2518371"/>
    <lineage>
        <taxon>Bacteria</taxon>
        <taxon>Bacillati</taxon>
        <taxon>Actinomycetota</taxon>
        <taxon>Actinomycetes</taxon>
        <taxon>Propionibacteriales</taxon>
        <taxon>Nocardioidaceae</taxon>
        <taxon>Nocardioides</taxon>
    </lineage>
</organism>
<dbReference type="SUPFAM" id="SSF52317">
    <property type="entry name" value="Class I glutamine amidotransferase-like"/>
    <property type="match status" value="1"/>
</dbReference>
<keyword evidence="2" id="KW-0808">Transferase</keyword>
<dbReference type="InterPro" id="IPR029062">
    <property type="entry name" value="Class_I_gatase-like"/>
</dbReference>
<proteinExistence type="predicted"/>
<keyword evidence="2" id="KW-0315">Glutamine amidotransferase</keyword>
<dbReference type="PROSITE" id="PS51273">
    <property type="entry name" value="GATASE_TYPE_1"/>
    <property type="match status" value="1"/>
</dbReference>
<evidence type="ECO:0000259" key="1">
    <source>
        <dbReference type="Pfam" id="PF00117"/>
    </source>
</evidence>
<dbReference type="GO" id="GO:0005829">
    <property type="term" value="C:cytosol"/>
    <property type="evidence" value="ECO:0007669"/>
    <property type="project" value="TreeGrafter"/>
</dbReference>
<dbReference type="OrthoDB" id="5196541at2"/>
<dbReference type="EMBL" id="CP038436">
    <property type="protein sequence ID" value="QBX56689.1"/>
    <property type="molecule type" value="Genomic_DNA"/>
</dbReference>
<dbReference type="InterPro" id="IPR017926">
    <property type="entry name" value="GATASE"/>
</dbReference>
<dbReference type="KEGG" id="nsn:EXE58_15290"/>
<dbReference type="Proteomes" id="UP000294853">
    <property type="component" value="Chromosome"/>
</dbReference>
<sequence length="236" mass="25054">MARIAVVEHQPTCPPALLGTWLRDAGAELDVVRPHAGEALGALASYDGVVVLGGEMSADDDATVPWLGPLKEQLRALVAAEVPLLGICLGHQLVAVALGGRVEPNPAGQTVGLQPVGWVAGVEDDRLFAPRPGARVLQWNNDIVVEAPDGTTTLATAPDGSLQVARFGVAAWGTQAHPEVDLPVVRRWAETDYDDHRLRGIDQEAALAELVEARDDLARDWQPVAERFVELAGGRS</sequence>
<keyword evidence="3" id="KW-1185">Reference proteome</keyword>
<dbReference type="RefSeq" id="WP_135268674.1">
    <property type="nucleotide sequence ID" value="NZ_CP038436.1"/>
</dbReference>
<name>A0A4P7IH51_9ACTN</name>
<dbReference type="PRINTS" id="PR00099">
    <property type="entry name" value="CPSGATASE"/>
</dbReference>
<evidence type="ECO:0000313" key="3">
    <source>
        <dbReference type="Proteomes" id="UP000294853"/>
    </source>
</evidence>
<reference evidence="2 3" key="1">
    <citation type="submission" date="2019-03" db="EMBL/GenBank/DDBJ databases">
        <title>Three New Species of Nocardioides, Nocardioides euryhalodurans sp. nov., Nocardioides seonyuensis sp. nov. and Nocardioides eburneoflavus sp. nov. Iolated from Soil.</title>
        <authorList>
            <person name="Roh S.G."/>
            <person name="Lee C."/>
            <person name="Kim M.-K."/>
            <person name="Kim S.B."/>
        </authorList>
    </citation>
    <scope>NUCLEOTIDE SEQUENCE [LARGE SCALE GENOMIC DNA]</scope>
    <source>
        <strain evidence="2 3">MMS17-SY207-3</strain>
    </source>
</reference>
<accession>A0A4P7IH51</accession>
<evidence type="ECO:0000313" key="2">
    <source>
        <dbReference type="EMBL" id="QBX56689.1"/>
    </source>
</evidence>
<dbReference type="Gene3D" id="3.40.50.880">
    <property type="match status" value="1"/>
</dbReference>